<comment type="caution">
    <text evidence="1">The sequence shown here is derived from an EMBL/GenBank/DDBJ whole genome shotgun (WGS) entry which is preliminary data.</text>
</comment>
<accession>A0AAV9ADB1</accession>
<sequence length="80" mass="9685">MISDNYDSFIHLINDFLVRKRLKIMRWPQLSTWREVRNSIWIFLGENYELMTWRLTPTEVQRVLGLRIDFKAEAIATLKS</sequence>
<dbReference type="AlphaFoldDB" id="A0AAV9ADB1"/>
<evidence type="ECO:0000313" key="1">
    <source>
        <dbReference type="EMBL" id="KAK1262175.1"/>
    </source>
</evidence>
<name>A0AAV9ADB1_ACOGR</name>
<protein>
    <submittedName>
        <fullName evidence="1">Conserved oligomeric Golgi complex subunit 4</fullName>
    </submittedName>
</protein>
<gene>
    <name evidence="1" type="ORF">QJS04_geneDACA021832</name>
</gene>
<evidence type="ECO:0000313" key="2">
    <source>
        <dbReference type="Proteomes" id="UP001179952"/>
    </source>
</evidence>
<reference evidence="1" key="1">
    <citation type="journal article" date="2023" name="Nat. Commun.">
        <title>Diploid and tetraploid genomes of Acorus and the evolution of monocots.</title>
        <authorList>
            <person name="Ma L."/>
            <person name="Liu K.W."/>
            <person name="Li Z."/>
            <person name="Hsiao Y.Y."/>
            <person name="Qi Y."/>
            <person name="Fu T."/>
            <person name="Tang G.D."/>
            <person name="Zhang D."/>
            <person name="Sun W.H."/>
            <person name="Liu D.K."/>
            <person name="Li Y."/>
            <person name="Chen G.Z."/>
            <person name="Liu X.D."/>
            <person name="Liao X.Y."/>
            <person name="Jiang Y.T."/>
            <person name="Yu X."/>
            <person name="Hao Y."/>
            <person name="Huang J."/>
            <person name="Zhao X.W."/>
            <person name="Ke S."/>
            <person name="Chen Y.Y."/>
            <person name="Wu W.L."/>
            <person name="Hsu J.L."/>
            <person name="Lin Y.F."/>
            <person name="Huang M.D."/>
            <person name="Li C.Y."/>
            <person name="Huang L."/>
            <person name="Wang Z.W."/>
            <person name="Zhao X."/>
            <person name="Zhong W.Y."/>
            <person name="Peng D.H."/>
            <person name="Ahmad S."/>
            <person name="Lan S."/>
            <person name="Zhang J.S."/>
            <person name="Tsai W.C."/>
            <person name="Van de Peer Y."/>
            <person name="Liu Z.J."/>
        </authorList>
    </citation>
    <scope>NUCLEOTIDE SEQUENCE</scope>
    <source>
        <strain evidence="1">SCP</strain>
    </source>
</reference>
<proteinExistence type="predicted"/>
<dbReference type="EMBL" id="JAUJYN010000010">
    <property type="protein sequence ID" value="KAK1262175.1"/>
    <property type="molecule type" value="Genomic_DNA"/>
</dbReference>
<organism evidence="1 2">
    <name type="scientific">Acorus gramineus</name>
    <name type="common">Dwarf sweet flag</name>
    <dbReference type="NCBI Taxonomy" id="55184"/>
    <lineage>
        <taxon>Eukaryota</taxon>
        <taxon>Viridiplantae</taxon>
        <taxon>Streptophyta</taxon>
        <taxon>Embryophyta</taxon>
        <taxon>Tracheophyta</taxon>
        <taxon>Spermatophyta</taxon>
        <taxon>Magnoliopsida</taxon>
        <taxon>Liliopsida</taxon>
        <taxon>Acoraceae</taxon>
        <taxon>Acorus</taxon>
    </lineage>
</organism>
<dbReference type="Gene3D" id="1.20.58.1970">
    <property type="match status" value="1"/>
</dbReference>
<reference evidence="1" key="2">
    <citation type="submission" date="2023-06" db="EMBL/GenBank/DDBJ databases">
        <authorList>
            <person name="Ma L."/>
            <person name="Liu K.-W."/>
            <person name="Li Z."/>
            <person name="Hsiao Y.-Y."/>
            <person name="Qi Y."/>
            <person name="Fu T."/>
            <person name="Tang G."/>
            <person name="Zhang D."/>
            <person name="Sun W.-H."/>
            <person name="Liu D.-K."/>
            <person name="Li Y."/>
            <person name="Chen G.-Z."/>
            <person name="Liu X.-D."/>
            <person name="Liao X.-Y."/>
            <person name="Jiang Y.-T."/>
            <person name="Yu X."/>
            <person name="Hao Y."/>
            <person name="Huang J."/>
            <person name="Zhao X.-W."/>
            <person name="Ke S."/>
            <person name="Chen Y.-Y."/>
            <person name="Wu W.-L."/>
            <person name="Hsu J.-L."/>
            <person name="Lin Y.-F."/>
            <person name="Huang M.-D."/>
            <person name="Li C.-Y."/>
            <person name="Huang L."/>
            <person name="Wang Z.-W."/>
            <person name="Zhao X."/>
            <person name="Zhong W.-Y."/>
            <person name="Peng D.-H."/>
            <person name="Ahmad S."/>
            <person name="Lan S."/>
            <person name="Zhang J.-S."/>
            <person name="Tsai W.-C."/>
            <person name="Van De Peer Y."/>
            <person name="Liu Z.-J."/>
        </authorList>
    </citation>
    <scope>NUCLEOTIDE SEQUENCE</scope>
    <source>
        <strain evidence="1">SCP</strain>
        <tissue evidence="1">Leaves</tissue>
    </source>
</reference>
<keyword evidence="2" id="KW-1185">Reference proteome</keyword>
<dbReference type="Proteomes" id="UP001179952">
    <property type="component" value="Unassembled WGS sequence"/>
</dbReference>